<gene>
    <name evidence="2" type="ORF">GDO78_014681</name>
</gene>
<feature type="region of interest" description="Disordered" evidence="1">
    <location>
        <begin position="1"/>
        <end position="29"/>
    </location>
</feature>
<reference evidence="2" key="1">
    <citation type="thesis" date="2020" institute="ProQuest LLC" country="789 East Eisenhower Parkway, Ann Arbor, MI, USA">
        <title>Comparative Genomics and Chromosome Evolution.</title>
        <authorList>
            <person name="Mudd A.B."/>
        </authorList>
    </citation>
    <scope>NUCLEOTIDE SEQUENCE</scope>
    <source>
        <strain evidence="2">HN-11 Male</strain>
        <tissue evidence="2">Kidney and liver</tissue>
    </source>
</reference>
<organism evidence="2 3">
    <name type="scientific">Eleutherodactylus coqui</name>
    <name type="common">Puerto Rican coqui</name>
    <dbReference type="NCBI Taxonomy" id="57060"/>
    <lineage>
        <taxon>Eukaryota</taxon>
        <taxon>Metazoa</taxon>
        <taxon>Chordata</taxon>
        <taxon>Craniata</taxon>
        <taxon>Vertebrata</taxon>
        <taxon>Euteleostomi</taxon>
        <taxon>Amphibia</taxon>
        <taxon>Batrachia</taxon>
        <taxon>Anura</taxon>
        <taxon>Neobatrachia</taxon>
        <taxon>Hyloidea</taxon>
        <taxon>Eleutherodactylidae</taxon>
        <taxon>Eleutherodactylinae</taxon>
        <taxon>Eleutherodactylus</taxon>
        <taxon>Eleutherodactylus</taxon>
    </lineage>
</organism>
<dbReference type="Proteomes" id="UP000770717">
    <property type="component" value="Unassembled WGS sequence"/>
</dbReference>
<evidence type="ECO:0000256" key="1">
    <source>
        <dbReference type="SAM" id="MobiDB-lite"/>
    </source>
</evidence>
<sequence>MFSQLSSLQDEVKRWSLPAPPSPQDMKTPLENYQKADMCSLLQIRITFSRSHLDDKSQQMQVSQVFAPLVSRTTTLCACPGCN</sequence>
<dbReference type="AlphaFoldDB" id="A0A8J6BL48"/>
<accession>A0A8J6BL48</accession>
<protein>
    <submittedName>
        <fullName evidence="2">Uncharacterized protein</fullName>
    </submittedName>
</protein>
<name>A0A8J6BL48_ELECQ</name>
<comment type="caution">
    <text evidence="2">The sequence shown here is derived from an EMBL/GenBank/DDBJ whole genome shotgun (WGS) entry which is preliminary data.</text>
</comment>
<keyword evidence="3" id="KW-1185">Reference proteome</keyword>
<evidence type="ECO:0000313" key="2">
    <source>
        <dbReference type="EMBL" id="KAG9462208.1"/>
    </source>
</evidence>
<proteinExistence type="predicted"/>
<dbReference type="EMBL" id="WNTK01012922">
    <property type="protein sequence ID" value="KAG9462208.1"/>
    <property type="molecule type" value="Genomic_DNA"/>
</dbReference>
<evidence type="ECO:0000313" key="3">
    <source>
        <dbReference type="Proteomes" id="UP000770717"/>
    </source>
</evidence>